<dbReference type="PROSITE" id="PS51296">
    <property type="entry name" value="RIESKE"/>
    <property type="match status" value="1"/>
</dbReference>
<name>A0AA37BR85_9ARCH</name>
<dbReference type="Proteomes" id="UP000632195">
    <property type="component" value="Unassembled WGS sequence"/>
</dbReference>
<dbReference type="PANTHER" id="PTHR10134">
    <property type="entry name" value="CYTOCHROME B-C1 COMPLEX SUBUNIT RIESKE, MITOCHONDRIAL"/>
    <property type="match status" value="1"/>
</dbReference>
<evidence type="ECO:0000313" key="8">
    <source>
        <dbReference type="EMBL" id="GGM73759.1"/>
    </source>
</evidence>
<feature type="domain" description="Rieske" evidence="7">
    <location>
        <begin position="128"/>
        <end position="215"/>
    </location>
</feature>
<reference evidence="8" key="2">
    <citation type="submission" date="2022-09" db="EMBL/GenBank/DDBJ databases">
        <authorList>
            <person name="Sun Q."/>
            <person name="Ohkuma M."/>
        </authorList>
    </citation>
    <scope>NUCLEOTIDE SEQUENCE</scope>
    <source>
        <strain evidence="8">JCM 13583</strain>
    </source>
</reference>
<dbReference type="InterPro" id="IPR014349">
    <property type="entry name" value="Rieske_Fe-S_prot"/>
</dbReference>
<dbReference type="Pfam" id="PF00355">
    <property type="entry name" value="Rieske"/>
    <property type="match status" value="1"/>
</dbReference>
<organism evidence="8 9">
    <name type="scientific">Thermogymnomonas acidicola</name>
    <dbReference type="NCBI Taxonomy" id="399579"/>
    <lineage>
        <taxon>Archaea</taxon>
        <taxon>Methanobacteriati</taxon>
        <taxon>Thermoplasmatota</taxon>
        <taxon>Thermoplasmata</taxon>
        <taxon>Thermoplasmatales</taxon>
        <taxon>Thermogymnomonas</taxon>
    </lineage>
</organism>
<keyword evidence="2" id="KW-0479">Metal-binding</keyword>
<dbReference type="GO" id="GO:0046872">
    <property type="term" value="F:metal ion binding"/>
    <property type="evidence" value="ECO:0007669"/>
    <property type="project" value="UniProtKB-KW"/>
</dbReference>
<evidence type="ECO:0000256" key="5">
    <source>
        <dbReference type="ARBA" id="ARBA00023157"/>
    </source>
</evidence>
<dbReference type="EMBL" id="BMNY01000001">
    <property type="protein sequence ID" value="GGM73759.1"/>
    <property type="molecule type" value="Genomic_DNA"/>
</dbReference>
<accession>A0AA37BR85</accession>
<dbReference type="Gene3D" id="2.102.10.10">
    <property type="entry name" value="Rieske [2Fe-2S] iron-sulphur domain"/>
    <property type="match status" value="1"/>
</dbReference>
<evidence type="ECO:0000256" key="1">
    <source>
        <dbReference type="ARBA" id="ARBA00022714"/>
    </source>
</evidence>
<sequence>MPSDDEPVDEGKRNFLKVMVAVSVIAAAGGAVKAVLQNVKTPVAGITSFPTMQLYWVPPNSTSSIPVPLKTADFPTNSPSIFVFDYPLQGEPNFLLKLADASGKPIKIESTEVTIPATGAKFMSAPGVGPDQNIVASSAICEHLGCVPPIIHYYTPGTPIPGHPGLVNTYKNGLIHCNCHGSTYDPLHGFAVVTGPTAKPLPNVVLEWDPVSDTLYVKSMVGPTIYGKPSDLSGGTPFPVGTTTTTVTDLGTPSS</sequence>
<evidence type="ECO:0000256" key="4">
    <source>
        <dbReference type="ARBA" id="ARBA00023014"/>
    </source>
</evidence>
<keyword evidence="9" id="KW-1185">Reference proteome</keyword>
<evidence type="ECO:0000259" key="7">
    <source>
        <dbReference type="PROSITE" id="PS51296"/>
    </source>
</evidence>
<reference evidence="8" key="1">
    <citation type="journal article" date="2014" name="Int. J. Syst. Evol. Microbiol.">
        <title>Complete genome sequence of Corynebacterium casei LMG S-19264T (=DSM 44701T), isolated from a smear-ripened cheese.</title>
        <authorList>
            <consortium name="US DOE Joint Genome Institute (JGI-PGF)"/>
            <person name="Walter F."/>
            <person name="Albersmeier A."/>
            <person name="Kalinowski J."/>
            <person name="Ruckert C."/>
        </authorList>
    </citation>
    <scope>NUCLEOTIDE SEQUENCE</scope>
    <source>
        <strain evidence="8">JCM 13583</strain>
    </source>
</reference>
<proteinExistence type="predicted"/>
<dbReference type="GO" id="GO:0051537">
    <property type="term" value="F:2 iron, 2 sulfur cluster binding"/>
    <property type="evidence" value="ECO:0007669"/>
    <property type="project" value="UniProtKB-KW"/>
</dbReference>
<gene>
    <name evidence="8" type="ORF">GCM10007108_09640</name>
</gene>
<feature type="compositionally biased region" description="Low complexity" evidence="6">
    <location>
        <begin position="234"/>
        <end position="255"/>
    </location>
</feature>
<evidence type="ECO:0000256" key="3">
    <source>
        <dbReference type="ARBA" id="ARBA00023004"/>
    </source>
</evidence>
<keyword evidence="4" id="KW-0411">Iron-sulfur</keyword>
<keyword evidence="5" id="KW-1015">Disulfide bond</keyword>
<dbReference type="RefSeq" id="WP_188680779.1">
    <property type="nucleotide sequence ID" value="NZ_BMNY01000001.1"/>
</dbReference>
<comment type="caution">
    <text evidence="8">The sequence shown here is derived from an EMBL/GenBank/DDBJ whole genome shotgun (WGS) entry which is preliminary data.</text>
</comment>
<evidence type="ECO:0000313" key="9">
    <source>
        <dbReference type="Proteomes" id="UP000632195"/>
    </source>
</evidence>
<dbReference type="SUPFAM" id="SSF50022">
    <property type="entry name" value="ISP domain"/>
    <property type="match status" value="1"/>
</dbReference>
<evidence type="ECO:0000256" key="6">
    <source>
        <dbReference type="SAM" id="MobiDB-lite"/>
    </source>
</evidence>
<evidence type="ECO:0000256" key="2">
    <source>
        <dbReference type="ARBA" id="ARBA00022723"/>
    </source>
</evidence>
<keyword evidence="3" id="KW-0408">Iron</keyword>
<keyword evidence="1" id="KW-0001">2Fe-2S</keyword>
<feature type="region of interest" description="Disordered" evidence="6">
    <location>
        <begin position="232"/>
        <end position="255"/>
    </location>
</feature>
<dbReference type="InterPro" id="IPR017941">
    <property type="entry name" value="Rieske_2Fe-2S"/>
</dbReference>
<dbReference type="AlphaFoldDB" id="A0AA37BR85"/>
<protein>
    <recommendedName>
        <fullName evidence="7">Rieske domain-containing protein</fullName>
    </recommendedName>
</protein>
<dbReference type="InterPro" id="IPR036922">
    <property type="entry name" value="Rieske_2Fe-2S_sf"/>
</dbReference>